<feature type="repeat" description="TPR" evidence="1">
    <location>
        <begin position="40"/>
        <end position="73"/>
    </location>
</feature>
<dbReference type="PROSITE" id="PS50293">
    <property type="entry name" value="TPR_REGION"/>
    <property type="match status" value="1"/>
</dbReference>
<reference evidence="3" key="1">
    <citation type="journal article" date="2019" name="Int. J. Syst. Evol. Microbiol.">
        <title>The Global Catalogue of Microorganisms (GCM) 10K type strain sequencing project: providing services to taxonomists for standard genome sequencing and annotation.</title>
        <authorList>
            <consortium name="The Broad Institute Genomics Platform"/>
            <consortium name="The Broad Institute Genome Sequencing Center for Infectious Disease"/>
            <person name="Wu L."/>
            <person name="Ma J."/>
        </authorList>
    </citation>
    <scope>NUCLEOTIDE SEQUENCE [LARGE SCALE GENOMIC DNA]</scope>
    <source>
        <strain evidence="3">CGMCC 4.1469</strain>
    </source>
</reference>
<comment type="caution">
    <text evidence="2">The sequence shown here is derived from an EMBL/GenBank/DDBJ whole genome shotgun (WGS) entry which is preliminary data.</text>
</comment>
<feature type="repeat" description="TPR" evidence="1">
    <location>
        <begin position="74"/>
        <end position="107"/>
    </location>
</feature>
<keyword evidence="1" id="KW-0802">TPR repeat</keyword>
<dbReference type="SUPFAM" id="SSF48452">
    <property type="entry name" value="TPR-like"/>
    <property type="match status" value="1"/>
</dbReference>
<dbReference type="PROSITE" id="PS50005">
    <property type="entry name" value="TPR"/>
    <property type="match status" value="2"/>
</dbReference>
<dbReference type="EMBL" id="JBHSMQ010000005">
    <property type="protein sequence ID" value="MFC5456102.1"/>
    <property type="molecule type" value="Genomic_DNA"/>
</dbReference>
<dbReference type="Pfam" id="PF13432">
    <property type="entry name" value="TPR_16"/>
    <property type="match status" value="1"/>
</dbReference>
<protein>
    <submittedName>
        <fullName evidence="2">Tetratricopeptide repeat protein</fullName>
    </submittedName>
</protein>
<evidence type="ECO:0000313" key="2">
    <source>
        <dbReference type="EMBL" id="MFC5456102.1"/>
    </source>
</evidence>
<accession>A0ABW0KT60</accession>
<dbReference type="InterPro" id="IPR011990">
    <property type="entry name" value="TPR-like_helical_dom_sf"/>
</dbReference>
<dbReference type="Proteomes" id="UP001596052">
    <property type="component" value="Unassembled WGS sequence"/>
</dbReference>
<dbReference type="RefSeq" id="WP_377168015.1">
    <property type="nucleotide sequence ID" value="NZ_JBHSMQ010000005.1"/>
</dbReference>
<sequence>MLPPFTKVLGERAAAAFGKQDWPAARKAYLEMLELDDGNALIWANLGAVEQQAGDTKQAISCFEKSVQINPQLAQTWTALGLLLQKQGDTYRAISCFTRAIHEEPEDARAHNYLAIAAKGLGWTDAAEAELQRAIELKPDYGIAHFNMALMLLERRPPAIELARRHYEKALALGVAKDDVVERRLKD</sequence>
<organism evidence="2 3">
    <name type="scientific">Prosthecobacter fluviatilis</name>
    <dbReference type="NCBI Taxonomy" id="445931"/>
    <lineage>
        <taxon>Bacteria</taxon>
        <taxon>Pseudomonadati</taxon>
        <taxon>Verrucomicrobiota</taxon>
        <taxon>Verrucomicrobiia</taxon>
        <taxon>Verrucomicrobiales</taxon>
        <taxon>Verrucomicrobiaceae</taxon>
        <taxon>Prosthecobacter</taxon>
    </lineage>
</organism>
<gene>
    <name evidence="2" type="ORF">ACFQDI_14660</name>
</gene>
<dbReference type="Gene3D" id="1.25.40.10">
    <property type="entry name" value="Tetratricopeptide repeat domain"/>
    <property type="match status" value="2"/>
</dbReference>
<dbReference type="PANTHER" id="PTHR44998">
    <property type="match status" value="1"/>
</dbReference>
<proteinExistence type="predicted"/>
<dbReference type="Pfam" id="PF00515">
    <property type="entry name" value="TPR_1"/>
    <property type="match status" value="1"/>
</dbReference>
<dbReference type="PANTHER" id="PTHR44998:SF1">
    <property type="entry name" value="UDP-N-ACETYLGLUCOSAMINE--PEPTIDE N-ACETYLGLUCOSAMINYLTRANSFERASE 110 KDA SUBUNIT"/>
    <property type="match status" value="1"/>
</dbReference>
<name>A0ABW0KT60_9BACT</name>
<evidence type="ECO:0000256" key="1">
    <source>
        <dbReference type="PROSITE-ProRule" id="PRU00339"/>
    </source>
</evidence>
<evidence type="ECO:0000313" key="3">
    <source>
        <dbReference type="Proteomes" id="UP001596052"/>
    </source>
</evidence>
<keyword evidence="3" id="KW-1185">Reference proteome</keyword>
<dbReference type="InterPro" id="IPR019734">
    <property type="entry name" value="TPR_rpt"/>
</dbReference>
<dbReference type="SMART" id="SM00028">
    <property type="entry name" value="TPR"/>
    <property type="match status" value="4"/>
</dbReference>